<name>A0A9P7SGK1_9HYPO</name>
<keyword evidence="2" id="KW-1185">Reference proteome</keyword>
<dbReference type="AlphaFoldDB" id="A0A9P7SGK1"/>
<dbReference type="Proteomes" id="UP000706124">
    <property type="component" value="Unassembled WGS sequence"/>
</dbReference>
<reference evidence="1 2" key="1">
    <citation type="journal article" date="2020" name="bioRxiv">
        <title>Whole genome comparisons of ergot fungi reveals the divergence and evolution of species within the genus Claviceps are the result of varying mechanisms driving genome evolution and host range expansion.</title>
        <authorList>
            <person name="Wyka S.A."/>
            <person name="Mondo S.J."/>
            <person name="Liu M."/>
            <person name="Dettman J."/>
            <person name="Nalam V."/>
            <person name="Broders K.D."/>
        </authorList>
    </citation>
    <scope>NUCLEOTIDE SEQUENCE [LARGE SCALE GENOMIC DNA]</scope>
    <source>
        <strain evidence="1 2">CCC 1485</strain>
    </source>
</reference>
<accession>A0A9P7SGK1</accession>
<organism evidence="1 2">
    <name type="scientific">Claviceps pazoutovae</name>
    <dbReference type="NCBI Taxonomy" id="1649127"/>
    <lineage>
        <taxon>Eukaryota</taxon>
        <taxon>Fungi</taxon>
        <taxon>Dikarya</taxon>
        <taxon>Ascomycota</taxon>
        <taxon>Pezizomycotina</taxon>
        <taxon>Sordariomycetes</taxon>
        <taxon>Hypocreomycetidae</taxon>
        <taxon>Hypocreales</taxon>
        <taxon>Clavicipitaceae</taxon>
        <taxon>Claviceps</taxon>
    </lineage>
</organism>
<protein>
    <submittedName>
        <fullName evidence="1">Uncharacterized protein</fullName>
    </submittedName>
</protein>
<evidence type="ECO:0000313" key="2">
    <source>
        <dbReference type="Proteomes" id="UP000706124"/>
    </source>
</evidence>
<comment type="caution">
    <text evidence="1">The sequence shown here is derived from an EMBL/GenBank/DDBJ whole genome shotgun (WGS) entry which is preliminary data.</text>
</comment>
<sequence length="171" mass="18766">MSRIWIPDIRTTSNSYHDNGRPTGSIPTEQFLTTTNDSTISRGSILGTPRSALPGLKSKLDRRQTTRQIGILSESAPTTSAMPVSSSAIREHGKLYIEEDFSGEDLSGEDLSGEDLSDEEDTADFIDRTPPASLLKPSILKRACQRNLFLIVCFIPKPKAHHVPVDADEVD</sequence>
<dbReference type="EMBL" id="SRPO01000230">
    <property type="protein sequence ID" value="KAG5936093.1"/>
    <property type="molecule type" value="Genomic_DNA"/>
</dbReference>
<evidence type="ECO:0000313" key="1">
    <source>
        <dbReference type="EMBL" id="KAG5936093.1"/>
    </source>
</evidence>
<proteinExistence type="predicted"/>
<gene>
    <name evidence="1" type="ORF">E4U60_002799</name>
</gene>